<accession>A0A6J5YHY0</accession>
<dbReference type="AlphaFoldDB" id="A0A6J5YHY0"/>
<reference evidence="3" key="1">
    <citation type="submission" date="2020-05" db="EMBL/GenBank/DDBJ databases">
        <authorList>
            <person name="Chiriac C."/>
            <person name="Salcher M."/>
            <person name="Ghai R."/>
            <person name="Kavagutti S V."/>
        </authorList>
    </citation>
    <scope>NUCLEOTIDE SEQUENCE</scope>
</reference>
<evidence type="ECO:0000256" key="1">
    <source>
        <dbReference type="SAM" id="MobiDB-lite"/>
    </source>
</evidence>
<dbReference type="Gene3D" id="3.40.50.410">
    <property type="entry name" value="von Willebrand factor, type A domain"/>
    <property type="match status" value="1"/>
</dbReference>
<dbReference type="InterPro" id="IPR036465">
    <property type="entry name" value="vWFA_dom_sf"/>
</dbReference>
<name>A0A6J5YHY0_9ZZZZ</name>
<proteinExistence type="predicted"/>
<sequence length="297" mass="31277">MAEAARRTTSRHSLSRQPGFDEVSPEVGELDEAAFDELMRDDPDAALALLASLSGATDEKLRTLARELAGRVVVDVVRSGVPRRRGIGRLRHARADRSDGELDLDRGIETLAIARAHEEAPSLEDLHTREWSKPSLALCLLIDRSGSMTGERLAAAAVAAAACLWRAPIDTSVVAFAEESVVIASQGSGREPEQVVDALLRLRGHGPTDLALGLRTAREQLDRSRATRRITILLSDSRPTLGGDPAVAAAALDELVILAPAGDSADAEELAATVGAKCVSLAGPSSIPQAIADALQG</sequence>
<organism evidence="3">
    <name type="scientific">freshwater metagenome</name>
    <dbReference type="NCBI Taxonomy" id="449393"/>
    <lineage>
        <taxon>unclassified sequences</taxon>
        <taxon>metagenomes</taxon>
        <taxon>ecological metagenomes</taxon>
    </lineage>
</organism>
<protein>
    <submittedName>
        <fullName evidence="3">Unannotated protein</fullName>
    </submittedName>
</protein>
<dbReference type="SUPFAM" id="SSF53300">
    <property type="entry name" value="vWA-like"/>
    <property type="match status" value="1"/>
</dbReference>
<feature type="domain" description="VWFA" evidence="2">
    <location>
        <begin position="135"/>
        <end position="296"/>
    </location>
</feature>
<dbReference type="InterPro" id="IPR002035">
    <property type="entry name" value="VWF_A"/>
</dbReference>
<evidence type="ECO:0000259" key="2">
    <source>
        <dbReference type="SMART" id="SM00327"/>
    </source>
</evidence>
<dbReference type="CDD" id="cd00198">
    <property type="entry name" value="vWFA"/>
    <property type="match status" value="1"/>
</dbReference>
<dbReference type="EMBL" id="CAEMXZ010000135">
    <property type="protein sequence ID" value="CAB4324346.1"/>
    <property type="molecule type" value="Genomic_DNA"/>
</dbReference>
<dbReference type="SMART" id="SM00327">
    <property type="entry name" value="VWA"/>
    <property type="match status" value="1"/>
</dbReference>
<dbReference type="Pfam" id="PF13519">
    <property type="entry name" value="VWA_2"/>
    <property type="match status" value="1"/>
</dbReference>
<gene>
    <name evidence="3" type="ORF">UFOPK1392_02115</name>
</gene>
<evidence type="ECO:0000313" key="3">
    <source>
        <dbReference type="EMBL" id="CAB4324346.1"/>
    </source>
</evidence>
<feature type="region of interest" description="Disordered" evidence="1">
    <location>
        <begin position="1"/>
        <end position="27"/>
    </location>
</feature>